<organism evidence="2 3">
    <name type="scientific">Parthenolecanium corni</name>
    <dbReference type="NCBI Taxonomy" id="536013"/>
    <lineage>
        <taxon>Eukaryota</taxon>
        <taxon>Metazoa</taxon>
        <taxon>Ecdysozoa</taxon>
        <taxon>Arthropoda</taxon>
        <taxon>Hexapoda</taxon>
        <taxon>Insecta</taxon>
        <taxon>Pterygota</taxon>
        <taxon>Neoptera</taxon>
        <taxon>Paraneoptera</taxon>
        <taxon>Hemiptera</taxon>
        <taxon>Sternorrhyncha</taxon>
        <taxon>Coccoidea</taxon>
        <taxon>Coccidae</taxon>
        <taxon>Parthenolecanium</taxon>
    </lineage>
</organism>
<sequence>MSFVTETVTPVHDLAYESSFDESPITVKEPTCPSYDSSTAGLPVEDMEKLKDHIRCLQGLPLKFADRRNRINYSKPPIISPKANRTQQRRIDLQNYRIERNIENMMFDIDELVDEKKDDEEFLQLIRTLAKAKTCEELRQEEEFIQFENLKRLSLMARSRQQPNYRENRNSEFRMMALRREPLISSHFRQTFDEHGKSPFFIPRKYEPPRAFQIPKIESKNEVWYYPFDDSEGIPLHYQQKPSPKVKLTQKQRSRPPVKQGHRTHLAEWKAKKNAGKTNKKKPWHFG</sequence>
<dbReference type="Proteomes" id="UP001367676">
    <property type="component" value="Unassembled WGS sequence"/>
</dbReference>
<name>A0AAN9TA07_9HEMI</name>
<feature type="region of interest" description="Disordered" evidence="1">
    <location>
        <begin position="241"/>
        <end position="287"/>
    </location>
</feature>
<dbReference type="EMBL" id="JBBCAQ010000035">
    <property type="protein sequence ID" value="KAK7577996.1"/>
    <property type="molecule type" value="Genomic_DNA"/>
</dbReference>
<gene>
    <name evidence="2" type="ORF">V9T40_010201</name>
</gene>
<evidence type="ECO:0000313" key="2">
    <source>
        <dbReference type="EMBL" id="KAK7577996.1"/>
    </source>
</evidence>
<proteinExistence type="predicted"/>
<evidence type="ECO:0000313" key="3">
    <source>
        <dbReference type="Proteomes" id="UP001367676"/>
    </source>
</evidence>
<protein>
    <submittedName>
        <fullName evidence="2">Uncharacterized protein</fullName>
    </submittedName>
</protein>
<accession>A0AAN9TA07</accession>
<dbReference type="AlphaFoldDB" id="A0AAN9TA07"/>
<reference evidence="2 3" key="1">
    <citation type="submission" date="2024-03" db="EMBL/GenBank/DDBJ databases">
        <title>Adaptation during the transition from Ophiocordyceps entomopathogen to insect associate is accompanied by gene loss and intensified selection.</title>
        <authorList>
            <person name="Ward C.M."/>
            <person name="Onetto C.A."/>
            <person name="Borneman A.R."/>
        </authorList>
    </citation>
    <scope>NUCLEOTIDE SEQUENCE [LARGE SCALE GENOMIC DNA]</scope>
    <source>
        <strain evidence="2">AWRI1</strain>
        <tissue evidence="2">Single Adult Female</tissue>
    </source>
</reference>
<comment type="caution">
    <text evidence="2">The sequence shown here is derived from an EMBL/GenBank/DDBJ whole genome shotgun (WGS) entry which is preliminary data.</text>
</comment>
<feature type="compositionally biased region" description="Basic residues" evidence="1">
    <location>
        <begin position="248"/>
        <end position="264"/>
    </location>
</feature>
<evidence type="ECO:0000256" key="1">
    <source>
        <dbReference type="SAM" id="MobiDB-lite"/>
    </source>
</evidence>
<feature type="compositionally biased region" description="Basic residues" evidence="1">
    <location>
        <begin position="272"/>
        <end position="287"/>
    </location>
</feature>
<keyword evidence="3" id="KW-1185">Reference proteome</keyword>